<sequence length="153" mass="17254">YSTNNDYFNVQGVPIPQNSIWHVSYRFEGQSGQDITDCGEKDSACQTIEYAIQQISIRMSGDASQLVQEKKIGICEGGYDLLYPLELSKNLSMTEIIKIVKQLNGTSSAMSNNAEIQIYKRDDNYREFGKQGWISAFDGLQLEIYSIDIITDS</sequence>
<dbReference type="AlphaFoldDB" id="A0A5J4TD26"/>
<accession>A0A5J4TD26</accession>
<comment type="caution">
    <text evidence="1">The sequence shown here is derived from an EMBL/GenBank/DDBJ whole genome shotgun (WGS) entry which is preliminary data.</text>
</comment>
<evidence type="ECO:0000313" key="1">
    <source>
        <dbReference type="EMBL" id="KAA6356356.1"/>
    </source>
</evidence>
<proteinExistence type="predicted"/>
<gene>
    <name evidence="1" type="ORF">EZS28_048117</name>
</gene>
<feature type="non-terminal residue" evidence="1">
    <location>
        <position position="153"/>
    </location>
</feature>
<organism evidence="1 2">
    <name type="scientific">Streblomastix strix</name>
    <dbReference type="NCBI Taxonomy" id="222440"/>
    <lineage>
        <taxon>Eukaryota</taxon>
        <taxon>Metamonada</taxon>
        <taxon>Preaxostyla</taxon>
        <taxon>Oxymonadida</taxon>
        <taxon>Streblomastigidae</taxon>
        <taxon>Streblomastix</taxon>
    </lineage>
</organism>
<evidence type="ECO:0000313" key="2">
    <source>
        <dbReference type="Proteomes" id="UP000324800"/>
    </source>
</evidence>
<reference evidence="1 2" key="1">
    <citation type="submission" date="2019-03" db="EMBL/GenBank/DDBJ databases">
        <title>Single cell metagenomics reveals metabolic interactions within the superorganism composed of flagellate Streblomastix strix and complex community of Bacteroidetes bacteria on its surface.</title>
        <authorList>
            <person name="Treitli S.C."/>
            <person name="Kolisko M."/>
            <person name="Husnik F."/>
            <person name="Keeling P."/>
            <person name="Hampl V."/>
        </authorList>
    </citation>
    <scope>NUCLEOTIDE SEQUENCE [LARGE SCALE GENOMIC DNA]</scope>
    <source>
        <strain evidence="1">ST1C</strain>
    </source>
</reference>
<feature type="non-terminal residue" evidence="1">
    <location>
        <position position="1"/>
    </location>
</feature>
<dbReference type="EMBL" id="SNRW01033119">
    <property type="protein sequence ID" value="KAA6356356.1"/>
    <property type="molecule type" value="Genomic_DNA"/>
</dbReference>
<protein>
    <submittedName>
        <fullName evidence="1">Uncharacterized protein</fullName>
    </submittedName>
</protein>
<dbReference type="Proteomes" id="UP000324800">
    <property type="component" value="Unassembled WGS sequence"/>
</dbReference>
<name>A0A5J4TD26_9EUKA</name>